<dbReference type="PROSITE" id="PS51257">
    <property type="entry name" value="PROKAR_LIPOPROTEIN"/>
    <property type="match status" value="1"/>
</dbReference>
<comment type="caution">
    <text evidence="2">The sequence shown here is derived from an EMBL/GenBank/DDBJ whole genome shotgun (WGS) entry which is preliminary data.</text>
</comment>
<reference evidence="2 3" key="1">
    <citation type="submission" date="2024-05" db="EMBL/GenBank/DDBJ databases">
        <authorList>
            <person name="Haq I."/>
            <person name="Ullah Z."/>
            <person name="Ahmad R."/>
            <person name="Li M."/>
            <person name="Tong Y."/>
        </authorList>
    </citation>
    <scope>NUCLEOTIDE SEQUENCE [LARGE SCALE GENOMIC DNA]</scope>
    <source>
        <strain evidence="2 3">16A2E</strain>
    </source>
</reference>
<dbReference type="EMBL" id="JBDIML010000003">
    <property type="protein sequence ID" value="MEN2767642.1"/>
    <property type="molecule type" value="Genomic_DNA"/>
</dbReference>
<evidence type="ECO:0000313" key="2">
    <source>
        <dbReference type="EMBL" id="MEN2767642.1"/>
    </source>
</evidence>
<dbReference type="InterPro" id="IPR025623">
    <property type="entry name" value="YusW"/>
</dbReference>
<gene>
    <name evidence="2" type="ORF">ABC228_10620</name>
</gene>
<proteinExistence type="predicted"/>
<keyword evidence="1" id="KW-0732">Signal</keyword>
<evidence type="ECO:0000256" key="1">
    <source>
        <dbReference type="SAM" id="SignalP"/>
    </source>
</evidence>
<keyword evidence="3" id="KW-1185">Reference proteome</keyword>
<feature type="signal peptide" evidence="1">
    <location>
        <begin position="1"/>
        <end position="19"/>
    </location>
</feature>
<dbReference type="RefSeq" id="WP_345825109.1">
    <property type="nucleotide sequence ID" value="NZ_JBDIML010000003.1"/>
</dbReference>
<sequence length="157" mass="17831">MKKLVLTSLFVTMVFIVTACGDDENSSHDQSTTSENQPAMSIEDVVEKMDALDYSVVDFDVLYADTEFEGEIEHDAGLVEAEFYYPLEEVDARGKEAFDAIFPFVQKLDVHYDMTDEEAIKASLEVFNLPENFLKAELEVKFKDGTQKTFIVNNNEM</sequence>
<feature type="chain" id="PRO_5045845958" evidence="1">
    <location>
        <begin position="20"/>
        <end position="157"/>
    </location>
</feature>
<dbReference type="Proteomes" id="UP001444625">
    <property type="component" value="Unassembled WGS sequence"/>
</dbReference>
<organism evidence="2 3">
    <name type="scientific">Ornithinibacillus xuwenensis</name>
    <dbReference type="NCBI Taxonomy" id="3144668"/>
    <lineage>
        <taxon>Bacteria</taxon>
        <taxon>Bacillati</taxon>
        <taxon>Bacillota</taxon>
        <taxon>Bacilli</taxon>
        <taxon>Bacillales</taxon>
        <taxon>Bacillaceae</taxon>
        <taxon>Ornithinibacillus</taxon>
    </lineage>
</organism>
<dbReference type="Pfam" id="PF14039">
    <property type="entry name" value="YusW"/>
    <property type="match status" value="1"/>
</dbReference>
<accession>A0ABU9XHB8</accession>
<evidence type="ECO:0000313" key="3">
    <source>
        <dbReference type="Proteomes" id="UP001444625"/>
    </source>
</evidence>
<protein>
    <submittedName>
        <fullName evidence="2">YusW family protein</fullName>
    </submittedName>
</protein>
<name>A0ABU9XHB8_9BACI</name>